<gene>
    <name evidence="2" type="ORF">C8A03DRAFT_18965</name>
</gene>
<reference evidence="2" key="2">
    <citation type="submission" date="2023-05" db="EMBL/GenBank/DDBJ databases">
        <authorList>
            <consortium name="Lawrence Berkeley National Laboratory"/>
            <person name="Steindorff A."/>
            <person name="Hensen N."/>
            <person name="Bonometti L."/>
            <person name="Westerberg I."/>
            <person name="Brannstrom I.O."/>
            <person name="Guillou S."/>
            <person name="Cros-Aarteil S."/>
            <person name="Calhoun S."/>
            <person name="Haridas S."/>
            <person name="Kuo A."/>
            <person name="Mondo S."/>
            <person name="Pangilinan J."/>
            <person name="Riley R."/>
            <person name="Labutti K."/>
            <person name="Andreopoulos B."/>
            <person name="Lipzen A."/>
            <person name="Chen C."/>
            <person name="Yanf M."/>
            <person name="Daum C."/>
            <person name="Ng V."/>
            <person name="Clum A."/>
            <person name="Ohm R."/>
            <person name="Martin F."/>
            <person name="Silar P."/>
            <person name="Natvig D."/>
            <person name="Lalanne C."/>
            <person name="Gautier V."/>
            <person name="Ament-Velasquez S.L."/>
            <person name="Kruys A."/>
            <person name="Hutchinson M.I."/>
            <person name="Powell A.J."/>
            <person name="Barry K."/>
            <person name="Miller A.N."/>
            <person name="Grigoriev I.V."/>
            <person name="Debuchy R."/>
            <person name="Gladieux P."/>
            <person name="Thoren M.H."/>
            <person name="Johannesson H."/>
        </authorList>
    </citation>
    <scope>NUCLEOTIDE SEQUENCE</scope>
    <source>
        <strain evidence="2">CBS 532.94</strain>
    </source>
</reference>
<dbReference type="PANTHER" id="PTHR34598:SF3">
    <property type="entry name" value="OXIDOREDUCTASE AN1597"/>
    <property type="match status" value="1"/>
</dbReference>
<evidence type="ECO:0000313" key="3">
    <source>
        <dbReference type="Proteomes" id="UP001303760"/>
    </source>
</evidence>
<comment type="caution">
    <text evidence="2">The sequence shown here is derived from an EMBL/GenBank/DDBJ whole genome shotgun (WGS) entry which is preliminary data.</text>
</comment>
<dbReference type="InterPro" id="IPR044053">
    <property type="entry name" value="AsaB-like"/>
</dbReference>
<sequence length="143" mass="16834">MAQDYTFISGPITVKRVLEEHHQQQFMRSGYRFRIINTWRSALPRITDLPLGVCDFRSLNPDDVVESDRVRPDKTGEIFHVYFNPEHKWHYLDNMTDREPLVFVSYDSMAGNHARCELFPIFFQAFRISELNHFAALPLSILS</sequence>
<evidence type="ECO:0000313" key="2">
    <source>
        <dbReference type="EMBL" id="KAK4234070.1"/>
    </source>
</evidence>
<dbReference type="GO" id="GO:0016491">
    <property type="term" value="F:oxidoreductase activity"/>
    <property type="evidence" value="ECO:0007669"/>
    <property type="project" value="InterPro"/>
</dbReference>
<accession>A0AAN7C2L6</accession>
<dbReference type="EMBL" id="MU860421">
    <property type="protein sequence ID" value="KAK4234070.1"/>
    <property type="molecule type" value="Genomic_DNA"/>
</dbReference>
<proteinExistence type="inferred from homology"/>
<organism evidence="2 3">
    <name type="scientific">Achaetomium macrosporum</name>
    <dbReference type="NCBI Taxonomy" id="79813"/>
    <lineage>
        <taxon>Eukaryota</taxon>
        <taxon>Fungi</taxon>
        <taxon>Dikarya</taxon>
        <taxon>Ascomycota</taxon>
        <taxon>Pezizomycotina</taxon>
        <taxon>Sordariomycetes</taxon>
        <taxon>Sordariomycetidae</taxon>
        <taxon>Sordariales</taxon>
        <taxon>Chaetomiaceae</taxon>
        <taxon>Achaetomium</taxon>
    </lineage>
</organism>
<dbReference type="AlphaFoldDB" id="A0AAN7C2L6"/>
<keyword evidence="3" id="KW-1185">Reference proteome</keyword>
<reference evidence="2" key="1">
    <citation type="journal article" date="2023" name="Mol. Phylogenet. Evol.">
        <title>Genome-scale phylogeny and comparative genomics of the fungal order Sordariales.</title>
        <authorList>
            <person name="Hensen N."/>
            <person name="Bonometti L."/>
            <person name="Westerberg I."/>
            <person name="Brannstrom I.O."/>
            <person name="Guillou S."/>
            <person name="Cros-Aarteil S."/>
            <person name="Calhoun S."/>
            <person name="Haridas S."/>
            <person name="Kuo A."/>
            <person name="Mondo S."/>
            <person name="Pangilinan J."/>
            <person name="Riley R."/>
            <person name="LaButti K."/>
            <person name="Andreopoulos B."/>
            <person name="Lipzen A."/>
            <person name="Chen C."/>
            <person name="Yan M."/>
            <person name="Daum C."/>
            <person name="Ng V."/>
            <person name="Clum A."/>
            <person name="Steindorff A."/>
            <person name="Ohm R.A."/>
            <person name="Martin F."/>
            <person name="Silar P."/>
            <person name="Natvig D.O."/>
            <person name="Lalanne C."/>
            <person name="Gautier V."/>
            <person name="Ament-Velasquez S.L."/>
            <person name="Kruys A."/>
            <person name="Hutchinson M.I."/>
            <person name="Powell A.J."/>
            <person name="Barry K."/>
            <person name="Miller A.N."/>
            <person name="Grigoriev I.V."/>
            <person name="Debuchy R."/>
            <person name="Gladieux P."/>
            <person name="Hiltunen Thoren M."/>
            <person name="Johannesson H."/>
        </authorList>
    </citation>
    <scope>NUCLEOTIDE SEQUENCE</scope>
    <source>
        <strain evidence="2">CBS 532.94</strain>
    </source>
</reference>
<comment type="similarity">
    <text evidence="1">Belongs to the asaB hydroxylase/desaturase family.</text>
</comment>
<evidence type="ECO:0000256" key="1">
    <source>
        <dbReference type="ARBA" id="ARBA00023604"/>
    </source>
</evidence>
<dbReference type="PANTHER" id="PTHR34598">
    <property type="entry name" value="BLL6449 PROTEIN"/>
    <property type="match status" value="1"/>
</dbReference>
<protein>
    <submittedName>
        <fullName evidence="2">Uncharacterized protein</fullName>
    </submittedName>
</protein>
<dbReference type="NCBIfam" id="NF041278">
    <property type="entry name" value="CmcJ_NvfI_EfuI"/>
    <property type="match status" value="1"/>
</dbReference>
<name>A0AAN7C2L6_9PEZI</name>
<dbReference type="Proteomes" id="UP001303760">
    <property type="component" value="Unassembled WGS sequence"/>
</dbReference>